<keyword evidence="4" id="KW-0805">Transcription regulation</keyword>
<evidence type="ECO:0000256" key="8">
    <source>
        <dbReference type="SAM" id="MobiDB-lite"/>
    </source>
</evidence>
<evidence type="ECO:0000256" key="6">
    <source>
        <dbReference type="ARBA" id="ARBA00023163"/>
    </source>
</evidence>
<dbReference type="GO" id="GO:0000978">
    <property type="term" value="F:RNA polymerase II cis-regulatory region sequence-specific DNA binding"/>
    <property type="evidence" value="ECO:0007669"/>
    <property type="project" value="TreeGrafter"/>
</dbReference>
<keyword evidence="3" id="KW-0914">Notch signaling pathway</keyword>
<protein>
    <recommendedName>
        <fullName evidence="9">BHLH domain-containing protein</fullName>
    </recommendedName>
</protein>
<keyword evidence="7" id="KW-0539">Nucleus</keyword>
<evidence type="ECO:0000313" key="10">
    <source>
        <dbReference type="EMBL" id="KAK7913539.1"/>
    </source>
</evidence>
<evidence type="ECO:0000256" key="2">
    <source>
        <dbReference type="ARBA" id="ARBA00022473"/>
    </source>
</evidence>
<feature type="domain" description="BHLH" evidence="9">
    <location>
        <begin position="147"/>
        <end position="201"/>
    </location>
</feature>
<dbReference type="Proteomes" id="UP001460270">
    <property type="component" value="Unassembled WGS sequence"/>
</dbReference>
<dbReference type="SMART" id="SM00353">
    <property type="entry name" value="HLH"/>
    <property type="match status" value="1"/>
</dbReference>
<proteinExistence type="predicted"/>
<evidence type="ECO:0000256" key="4">
    <source>
        <dbReference type="ARBA" id="ARBA00023015"/>
    </source>
</evidence>
<sequence length="287" mass="32056">MGPPVRGVSPAPERVWEQGCLEYLCDTSKKNQTTVMMDVSYCSPLQLQEDPSAFLFDCDVLLDKSCDPLIFDTSSDPGYFSACSSLSPTSSVDSCFSPNVHQVKTEEKLRDCFIFSSAQQQTCNTTKILPASTASTAKKSRSRYPGKKRQTASEREKLRMRDLTKALHHLRSYLPESVAPAGQPLTKIDTLRLTIRYISHLSAQLGFTDEMLEQQTSECVENHSALTVLTHSPMQETSCRNSSSGLQLARPCAHTAPVMVPTGLCYTTQQFWVPQGQHQHMSFKRQY</sequence>
<comment type="caution">
    <text evidence="10">The sequence shown here is derived from an EMBL/GenBank/DDBJ whole genome shotgun (WGS) entry which is preliminary data.</text>
</comment>
<dbReference type="InterPro" id="IPR011598">
    <property type="entry name" value="bHLH_dom"/>
</dbReference>
<gene>
    <name evidence="10" type="ORF">WMY93_013750</name>
</gene>
<dbReference type="EMBL" id="JBBPFD010000009">
    <property type="protein sequence ID" value="KAK7913539.1"/>
    <property type="molecule type" value="Genomic_DNA"/>
</dbReference>
<dbReference type="InterPro" id="IPR036638">
    <property type="entry name" value="HLH_DNA-bd_sf"/>
</dbReference>
<keyword evidence="6" id="KW-0804">Transcription</keyword>
<dbReference type="PANTHER" id="PTHR20937:SF6">
    <property type="entry name" value="MESODERM POSTERIOR PROTEIN 1"/>
    <property type="match status" value="1"/>
</dbReference>
<dbReference type="PANTHER" id="PTHR20937">
    <property type="entry name" value="IP14615P"/>
    <property type="match status" value="1"/>
</dbReference>
<evidence type="ECO:0000256" key="1">
    <source>
        <dbReference type="ARBA" id="ARBA00004123"/>
    </source>
</evidence>
<feature type="region of interest" description="Disordered" evidence="8">
    <location>
        <begin position="133"/>
        <end position="156"/>
    </location>
</feature>
<dbReference type="SUPFAM" id="SSF47459">
    <property type="entry name" value="HLH, helix-loop-helix DNA-binding domain"/>
    <property type="match status" value="1"/>
</dbReference>
<dbReference type="GO" id="GO:0046983">
    <property type="term" value="F:protein dimerization activity"/>
    <property type="evidence" value="ECO:0007669"/>
    <property type="project" value="InterPro"/>
</dbReference>
<dbReference type="PROSITE" id="PS50888">
    <property type="entry name" value="BHLH"/>
    <property type="match status" value="1"/>
</dbReference>
<reference evidence="11" key="1">
    <citation type="submission" date="2024-04" db="EMBL/GenBank/DDBJ databases">
        <title>Salinicola lusitanus LLJ914,a marine bacterium isolated from the Okinawa Trough.</title>
        <authorList>
            <person name="Li J."/>
        </authorList>
    </citation>
    <scope>NUCLEOTIDE SEQUENCE [LARGE SCALE GENOMIC DNA]</scope>
</reference>
<name>A0AAW0PC74_9GOBI</name>
<dbReference type="AlphaFoldDB" id="A0AAW0PC74"/>
<dbReference type="InterPro" id="IPR040259">
    <property type="entry name" value="Mesogenin/MesP"/>
</dbReference>
<evidence type="ECO:0000256" key="5">
    <source>
        <dbReference type="ARBA" id="ARBA00023125"/>
    </source>
</evidence>
<dbReference type="GO" id="GO:0005634">
    <property type="term" value="C:nucleus"/>
    <property type="evidence" value="ECO:0007669"/>
    <property type="project" value="UniProtKB-SubCell"/>
</dbReference>
<evidence type="ECO:0000313" key="11">
    <source>
        <dbReference type="Proteomes" id="UP001460270"/>
    </source>
</evidence>
<dbReference type="Pfam" id="PF00010">
    <property type="entry name" value="HLH"/>
    <property type="match status" value="1"/>
</dbReference>
<keyword evidence="2" id="KW-0217">Developmental protein</keyword>
<keyword evidence="5" id="KW-0238">DNA-binding</keyword>
<dbReference type="GO" id="GO:0001707">
    <property type="term" value="P:mesoderm formation"/>
    <property type="evidence" value="ECO:0007669"/>
    <property type="project" value="TreeGrafter"/>
</dbReference>
<dbReference type="GO" id="GO:0003007">
    <property type="term" value="P:heart morphogenesis"/>
    <property type="evidence" value="ECO:0007669"/>
    <property type="project" value="TreeGrafter"/>
</dbReference>
<accession>A0AAW0PC74</accession>
<evidence type="ECO:0000259" key="9">
    <source>
        <dbReference type="PROSITE" id="PS50888"/>
    </source>
</evidence>
<dbReference type="FunFam" id="4.10.280.10:FF:000047">
    <property type="entry name" value="mesoderm posterior protein 1"/>
    <property type="match status" value="1"/>
</dbReference>
<feature type="compositionally biased region" description="Basic residues" evidence="8">
    <location>
        <begin position="138"/>
        <end position="150"/>
    </location>
</feature>
<comment type="subcellular location">
    <subcellularLocation>
        <location evidence="1">Nucleus</location>
    </subcellularLocation>
</comment>
<dbReference type="GO" id="GO:0000981">
    <property type="term" value="F:DNA-binding transcription factor activity, RNA polymerase II-specific"/>
    <property type="evidence" value="ECO:0007669"/>
    <property type="project" value="TreeGrafter"/>
</dbReference>
<dbReference type="Gene3D" id="4.10.280.10">
    <property type="entry name" value="Helix-loop-helix DNA-binding domain"/>
    <property type="match status" value="1"/>
</dbReference>
<dbReference type="GO" id="GO:0007219">
    <property type="term" value="P:Notch signaling pathway"/>
    <property type="evidence" value="ECO:0007669"/>
    <property type="project" value="UniProtKB-KW"/>
</dbReference>
<evidence type="ECO:0000256" key="7">
    <source>
        <dbReference type="ARBA" id="ARBA00023242"/>
    </source>
</evidence>
<evidence type="ECO:0000256" key="3">
    <source>
        <dbReference type="ARBA" id="ARBA00022976"/>
    </source>
</evidence>
<dbReference type="CDD" id="cd18938">
    <property type="entry name" value="bHLH_TS_Mesp"/>
    <property type="match status" value="1"/>
</dbReference>
<dbReference type="GO" id="GO:0032525">
    <property type="term" value="P:somite rostral/caudal axis specification"/>
    <property type="evidence" value="ECO:0007669"/>
    <property type="project" value="TreeGrafter"/>
</dbReference>
<organism evidence="10 11">
    <name type="scientific">Mugilogobius chulae</name>
    <name type="common">yellowstripe goby</name>
    <dbReference type="NCBI Taxonomy" id="88201"/>
    <lineage>
        <taxon>Eukaryota</taxon>
        <taxon>Metazoa</taxon>
        <taxon>Chordata</taxon>
        <taxon>Craniata</taxon>
        <taxon>Vertebrata</taxon>
        <taxon>Euteleostomi</taxon>
        <taxon>Actinopterygii</taxon>
        <taxon>Neopterygii</taxon>
        <taxon>Teleostei</taxon>
        <taxon>Neoteleostei</taxon>
        <taxon>Acanthomorphata</taxon>
        <taxon>Gobiaria</taxon>
        <taxon>Gobiiformes</taxon>
        <taxon>Gobioidei</taxon>
        <taxon>Gobiidae</taxon>
        <taxon>Gobionellinae</taxon>
        <taxon>Mugilogobius</taxon>
    </lineage>
</organism>
<keyword evidence="11" id="KW-1185">Reference proteome</keyword>